<dbReference type="Pfam" id="PF12671">
    <property type="entry name" value="Amidase_6"/>
    <property type="match status" value="1"/>
</dbReference>
<feature type="domain" description="Putative amidase" evidence="1">
    <location>
        <begin position="197"/>
        <end position="367"/>
    </location>
</feature>
<keyword evidence="3" id="KW-1185">Reference proteome</keyword>
<dbReference type="OrthoDB" id="2194542at2"/>
<sequence length="375" mass="43351">MLRIRKLQLLCMILIIIPAYSFSLFRAQAEPAKQDNVTPFLQELFDDRTRLLMDQDKTHIEDHYLFKDRRSSQYAYLHELNRAEYIQEWAKLRKIKFVNAESSIRIARAIVLGDTAKVSLVQSLKLSYEYIDSYPGRHDFGIGTRHGITLRKKDNRWYVEREWYSDPLEENSKKIQKSDLFFTPHEVPATPERVIHKYNRARAVDYANKYAGTTWGAGNGQRYNQKYLDYNSKGGDCTNFSSQVIGDKEEGGGLPMKSGWHYLYGNGGSQAWVQTDAFKNFLLRSGYGRIIGQGSFSDIVQSVNERQQHLNRPQLLPGDLIAYVLKGDVDHFSVVVGFDQSGYPLVNSHTADRFRVPFDLGWDKNTKYLLIHIQD</sequence>
<reference evidence="2 3" key="1">
    <citation type="submission" date="2014-11" db="EMBL/GenBank/DDBJ databases">
        <title>Draft Genome Sequences of Paenibacillus polymyxa NRRL B-30509 and Paenibacillus terrae NRRL B-30644, Strains from a Poultry Environment that Produce Tridecaptin A and Paenicidins.</title>
        <authorList>
            <person name="van Belkum M.J."/>
            <person name="Lohans C.T."/>
            <person name="Vederas J.C."/>
        </authorList>
    </citation>
    <scope>NUCLEOTIDE SEQUENCE [LARGE SCALE GENOMIC DNA]</scope>
    <source>
        <strain evidence="2 3">NRRL B-30644</strain>
    </source>
</reference>
<organism evidence="2 3">
    <name type="scientific">Paenibacillus terrae</name>
    <dbReference type="NCBI Taxonomy" id="159743"/>
    <lineage>
        <taxon>Bacteria</taxon>
        <taxon>Bacillati</taxon>
        <taxon>Bacillota</taxon>
        <taxon>Bacilli</taxon>
        <taxon>Bacillales</taxon>
        <taxon>Paenibacillaceae</taxon>
        <taxon>Paenibacillus</taxon>
    </lineage>
</organism>
<accession>A0A0D7WXC2</accession>
<dbReference type="InterPro" id="IPR024301">
    <property type="entry name" value="Amidase_6"/>
</dbReference>
<dbReference type="Proteomes" id="UP000032534">
    <property type="component" value="Unassembled WGS sequence"/>
</dbReference>
<dbReference type="PANTHER" id="PTHR40032:SF1">
    <property type="entry name" value="EXPORTED PROTEIN"/>
    <property type="match status" value="1"/>
</dbReference>
<dbReference type="EMBL" id="JTHP01000048">
    <property type="protein sequence ID" value="KJD43810.1"/>
    <property type="molecule type" value="Genomic_DNA"/>
</dbReference>
<gene>
    <name evidence="2" type="ORF">QD47_20440</name>
</gene>
<evidence type="ECO:0000313" key="2">
    <source>
        <dbReference type="EMBL" id="KJD43810.1"/>
    </source>
</evidence>
<evidence type="ECO:0000259" key="1">
    <source>
        <dbReference type="Pfam" id="PF12671"/>
    </source>
</evidence>
<dbReference type="AlphaFoldDB" id="A0A0D7WXC2"/>
<dbReference type="RefSeq" id="WP_044647860.1">
    <property type="nucleotide sequence ID" value="NZ_JTHP01000048.1"/>
</dbReference>
<name>A0A0D7WXC2_9BACL</name>
<protein>
    <recommendedName>
        <fullName evidence="1">Putative amidase domain-containing protein</fullName>
    </recommendedName>
</protein>
<evidence type="ECO:0000313" key="3">
    <source>
        <dbReference type="Proteomes" id="UP000032534"/>
    </source>
</evidence>
<dbReference type="PANTHER" id="PTHR40032">
    <property type="entry name" value="EXPORTED PROTEIN-RELATED"/>
    <property type="match status" value="1"/>
</dbReference>
<dbReference type="PATRIC" id="fig|159743.3.peg.4544"/>
<proteinExistence type="predicted"/>
<comment type="caution">
    <text evidence="2">The sequence shown here is derived from an EMBL/GenBank/DDBJ whole genome shotgun (WGS) entry which is preliminary data.</text>
</comment>